<name>A0A392RLA4_9FABA</name>
<reference evidence="1 2" key="1">
    <citation type="journal article" date="2018" name="Front. Plant Sci.">
        <title>Red Clover (Trifolium pratense) and Zigzag Clover (T. medium) - A Picture of Genomic Similarities and Differences.</title>
        <authorList>
            <person name="Dluhosova J."/>
            <person name="Istvanek J."/>
            <person name="Nedelnik J."/>
            <person name="Repkova J."/>
        </authorList>
    </citation>
    <scope>NUCLEOTIDE SEQUENCE [LARGE SCALE GENOMIC DNA]</scope>
    <source>
        <strain evidence="2">cv. 10/8</strain>
        <tissue evidence="1">Leaf</tissue>
    </source>
</reference>
<dbReference type="EMBL" id="LXQA010240699">
    <property type="protein sequence ID" value="MCI37089.1"/>
    <property type="molecule type" value="Genomic_DNA"/>
</dbReference>
<sequence>RGCFDWDSDSSQFMVVRILVSSL</sequence>
<accession>A0A392RLA4</accession>
<evidence type="ECO:0000313" key="2">
    <source>
        <dbReference type="Proteomes" id="UP000265520"/>
    </source>
</evidence>
<protein>
    <submittedName>
        <fullName evidence="1">Uncharacterized protein</fullName>
    </submittedName>
</protein>
<dbReference type="AlphaFoldDB" id="A0A392RLA4"/>
<keyword evidence="2" id="KW-1185">Reference proteome</keyword>
<proteinExistence type="predicted"/>
<evidence type="ECO:0000313" key="1">
    <source>
        <dbReference type="EMBL" id="MCI37089.1"/>
    </source>
</evidence>
<dbReference type="Proteomes" id="UP000265520">
    <property type="component" value="Unassembled WGS sequence"/>
</dbReference>
<comment type="caution">
    <text evidence="1">The sequence shown here is derived from an EMBL/GenBank/DDBJ whole genome shotgun (WGS) entry which is preliminary data.</text>
</comment>
<organism evidence="1 2">
    <name type="scientific">Trifolium medium</name>
    <dbReference type="NCBI Taxonomy" id="97028"/>
    <lineage>
        <taxon>Eukaryota</taxon>
        <taxon>Viridiplantae</taxon>
        <taxon>Streptophyta</taxon>
        <taxon>Embryophyta</taxon>
        <taxon>Tracheophyta</taxon>
        <taxon>Spermatophyta</taxon>
        <taxon>Magnoliopsida</taxon>
        <taxon>eudicotyledons</taxon>
        <taxon>Gunneridae</taxon>
        <taxon>Pentapetalae</taxon>
        <taxon>rosids</taxon>
        <taxon>fabids</taxon>
        <taxon>Fabales</taxon>
        <taxon>Fabaceae</taxon>
        <taxon>Papilionoideae</taxon>
        <taxon>50 kb inversion clade</taxon>
        <taxon>NPAAA clade</taxon>
        <taxon>Hologalegina</taxon>
        <taxon>IRL clade</taxon>
        <taxon>Trifolieae</taxon>
        <taxon>Trifolium</taxon>
    </lineage>
</organism>
<feature type="non-terminal residue" evidence="1">
    <location>
        <position position="1"/>
    </location>
</feature>